<evidence type="ECO:0000256" key="5">
    <source>
        <dbReference type="ARBA" id="ARBA00049243"/>
    </source>
</evidence>
<dbReference type="EMBL" id="UGSK01000001">
    <property type="protein sequence ID" value="SUB02333.1"/>
    <property type="molecule type" value="Genomic_DNA"/>
</dbReference>
<dbReference type="GO" id="GO:0004022">
    <property type="term" value="F:alcohol dehydrogenase (NAD+) activity"/>
    <property type="evidence" value="ECO:0007669"/>
    <property type="project" value="UniProtKB-EC"/>
</dbReference>
<comment type="cofactor">
    <cofactor evidence="1">
        <name>Fe cation</name>
        <dbReference type="ChEBI" id="CHEBI:24875"/>
    </cofactor>
</comment>
<evidence type="ECO:0000313" key="8">
    <source>
        <dbReference type="EMBL" id="SUB02333.1"/>
    </source>
</evidence>
<dbReference type="Pfam" id="PF00465">
    <property type="entry name" value="Fe-ADH"/>
    <property type="match status" value="1"/>
</dbReference>
<evidence type="ECO:0000256" key="4">
    <source>
        <dbReference type="ARBA" id="ARBA00023027"/>
    </source>
</evidence>
<proteinExistence type="inferred from homology"/>
<protein>
    <submittedName>
        <fullName evidence="8">1,3-propanediol dehydrogenase</fullName>
        <ecNumber evidence="8">1.1.1.202</ecNumber>
    </submittedName>
</protein>
<dbReference type="PANTHER" id="PTHR11496:SF102">
    <property type="entry name" value="ALCOHOL DEHYDROGENASE 4"/>
    <property type="match status" value="1"/>
</dbReference>
<comment type="catalytic activity">
    <reaction evidence="5">
        <text>a primary alcohol + NAD(+) = an aldehyde + NADH + H(+)</text>
        <dbReference type="Rhea" id="RHEA:10736"/>
        <dbReference type="ChEBI" id="CHEBI:15378"/>
        <dbReference type="ChEBI" id="CHEBI:15734"/>
        <dbReference type="ChEBI" id="CHEBI:17478"/>
        <dbReference type="ChEBI" id="CHEBI:57540"/>
        <dbReference type="ChEBI" id="CHEBI:57945"/>
        <dbReference type="EC" id="1.1.1.1"/>
    </reaction>
</comment>
<dbReference type="FunFam" id="3.40.50.1970:FF:000003">
    <property type="entry name" value="Alcohol dehydrogenase, iron-containing"/>
    <property type="match status" value="1"/>
</dbReference>
<feature type="domain" description="Fe-containing alcohol dehydrogenase-like C-terminal" evidence="7">
    <location>
        <begin position="204"/>
        <end position="394"/>
    </location>
</feature>
<sequence length="395" mass="41141">MFHTLGLPNGNSQAGGRMSLINYVTRVQFGYGEIATLKAELALTGITRPVIVTDKGVRALGMLERIEAATGVTPAAVFDETPGNPTEAAAVKATALFREAGGDGIIAIGGGSALDLAKAVAIMAAHEGPLKTYAVVEGGLEKITSRTFPTIAVPTTAGTGSEVGRAAIIILEDGRKVGLLSPYLIPKAAIVDPELTLSLPPMLTAATGMDAISHCIETYLAPSFNPPADGIALEGLRRGWANIRLAVEEPNNRDARANMAIVATMGAMAFQKGLGCVHSLSHSLGGINPKLHHGTLNAIFMPPVLAFNRDAKTSVEENKYARLADAMGLAADADIGAAIEDMTRAIGLPTRLSELGVTADLFDKVVKGALADHSHRTNPRDATAEDYHAMLQAAL</sequence>
<dbReference type="InterPro" id="IPR018211">
    <property type="entry name" value="ADH_Fe_CS"/>
</dbReference>
<dbReference type="Gene3D" id="1.20.1090.10">
    <property type="entry name" value="Dehydroquinate synthase-like - alpha domain"/>
    <property type="match status" value="1"/>
</dbReference>
<dbReference type="PANTHER" id="PTHR11496">
    <property type="entry name" value="ALCOHOL DEHYDROGENASE"/>
    <property type="match status" value="1"/>
</dbReference>
<evidence type="ECO:0000259" key="6">
    <source>
        <dbReference type="Pfam" id="PF00465"/>
    </source>
</evidence>
<dbReference type="CDD" id="cd14861">
    <property type="entry name" value="Fe-ADH-like"/>
    <property type="match status" value="1"/>
</dbReference>
<organism evidence="8 9">
    <name type="scientific">Pannonibacter phragmitetus</name>
    <dbReference type="NCBI Taxonomy" id="121719"/>
    <lineage>
        <taxon>Bacteria</taxon>
        <taxon>Pseudomonadati</taxon>
        <taxon>Pseudomonadota</taxon>
        <taxon>Alphaproteobacteria</taxon>
        <taxon>Hyphomicrobiales</taxon>
        <taxon>Stappiaceae</taxon>
        <taxon>Pannonibacter</taxon>
    </lineage>
</organism>
<evidence type="ECO:0000259" key="7">
    <source>
        <dbReference type="Pfam" id="PF25137"/>
    </source>
</evidence>
<dbReference type="SUPFAM" id="SSF56796">
    <property type="entry name" value="Dehydroquinate synthase-like"/>
    <property type="match status" value="1"/>
</dbReference>
<evidence type="ECO:0000256" key="2">
    <source>
        <dbReference type="ARBA" id="ARBA00007358"/>
    </source>
</evidence>
<accession>A0A378ZZD1</accession>
<dbReference type="Gene3D" id="3.40.50.1970">
    <property type="match status" value="1"/>
</dbReference>
<evidence type="ECO:0000313" key="9">
    <source>
        <dbReference type="Proteomes" id="UP000255000"/>
    </source>
</evidence>
<keyword evidence="4" id="KW-0520">NAD</keyword>
<comment type="similarity">
    <text evidence="2">Belongs to the iron-containing alcohol dehydrogenase family.</text>
</comment>
<dbReference type="EC" id="1.1.1.202" evidence="8"/>
<dbReference type="GO" id="GO:0047516">
    <property type="term" value="F:1,3-propanediol dehydrogenase activity"/>
    <property type="evidence" value="ECO:0007669"/>
    <property type="project" value="UniProtKB-EC"/>
</dbReference>
<gene>
    <name evidence="8" type="primary">dhaT_3</name>
    <name evidence="8" type="ORF">NCTC13350_03285</name>
</gene>
<keyword evidence="3 8" id="KW-0560">Oxidoreductase</keyword>
<dbReference type="InterPro" id="IPR056798">
    <property type="entry name" value="ADH_Fe_C"/>
</dbReference>
<reference evidence="8 9" key="1">
    <citation type="submission" date="2018-06" db="EMBL/GenBank/DDBJ databases">
        <authorList>
            <consortium name="Pathogen Informatics"/>
            <person name="Doyle S."/>
        </authorList>
    </citation>
    <scope>NUCLEOTIDE SEQUENCE [LARGE SCALE GENOMIC DNA]</scope>
    <source>
        <strain evidence="8 9">NCTC13350</strain>
    </source>
</reference>
<dbReference type="Pfam" id="PF25137">
    <property type="entry name" value="ADH_Fe_C"/>
    <property type="match status" value="1"/>
</dbReference>
<dbReference type="InterPro" id="IPR001670">
    <property type="entry name" value="ADH_Fe/GldA"/>
</dbReference>
<name>A0A378ZZD1_9HYPH</name>
<dbReference type="GO" id="GO:0046872">
    <property type="term" value="F:metal ion binding"/>
    <property type="evidence" value="ECO:0007669"/>
    <property type="project" value="InterPro"/>
</dbReference>
<dbReference type="InterPro" id="IPR039697">
    <property type="entry name" value="Alcohol_dehydrogenase_Fe"/>
</dbReference>
<evidence type="ECO:0000256" key="3">
    <source>
        <dbReference type="ARBA" id="ARBA00023002"/>
    </source>
</evidence>
<dbReference type="Proteomes" id="UP000255000">
    <property type="component" value="Unassembled WGS sequence"/>
</dbReference>
<dbReference type="AlphaFoldDB" id="A0A378ZZD1"/>
<feature type="domain" description="Alcohol dehydrogenase iron-type/glycerol dehydrogenase GldA" evidence="6">
    <location>
        <begin position="25"/>
        <end position="193"/>
    </location>
</feature>
<evidence type="ECO:0000256" key="1">
    <source>
        <dbReference type="ARBA" id="ARBA00001962"/>
    </source>
</evidence>
<dbReference type="PROSITE" id="PS00913">
    <property type="entry name" value="ADH_IRON_1"/>
    <property type="match status" value="1"/>
</dbReference>